<gene>
    <name evidence="5" type="ORF">SLAV_09775</name>
</gene>
<dbReference type="OrthoDB" id="167038at2"/>
<dbReference type="RefSeq" id="WP_037687853.1">
    <property type="nucleotide sequence ID" value="NZ_CP024985.1"/>
</dbReference>
<dbReference type="Pfam" id="PF20014">
    <property type="entry name" value="GAP1-M"/>
    <property type="match status" value="1"/>
</dbReference>
<proteinExistence type="predicted"/>
<dbReference type="InterPro" id="IPR045402">
    <property type="entry name" value="GAP1-N2"/>
</dbReference>
<evidence type="ECO:0000256" key="1">
    <source>
        <dbReference type="SAM" id="MobiDB-lite"/>
    </source>
</evidence>
<dbReference type="Pfam" id="PF20052">
    <property type="entry name" value="GAP1-C"/>
    <property type="match status" value="1"/>
</dbReference>
<name>A0A2K8PDL3_STRLA</name>
<reference evidence="5 6" key="1">
    <citation type="submission" date="2017-11" db="EMBL/GenBank/DDBJ databases">
        <title>Complete genome sequence of Streptomyces lavendulae subsp. lavendulae CCM 3239 (formerly 'Streptomyces aureofaciens CCM 3239'), the producer of the angucycline-type antibiotic auricin.</title>
        <authorList>
            <person name="Busche T."/>
            <person name="Novakova R."/>
            <person name="Al'Dilaimi A."/>
            <person name="Homerova D."/>
            <person name="Feckova L."/>
            <person name="Rezuchova B."/>
            <person name="Mingyar E."/>
            <person name="Csolleiova D."/>
            <person name="Bekeova C."/>
            <person name="Winkler A."/>
            <person name="Sevcikova B."/>
            <person name="Kalinowski J."/>
            <person name="Kormanec J."/>
            <person name="Ruckert C."/>
        </authorList>
    </citation>
    <scope>NUCLEOTIDE SEQUENCE [LARGE SCALE GENOMIC DNA]</scope>
    <source>
        <strain evidence="5 6">CCM 3239</strain>
    </source>
</reference>
<dbReference type="EMBL" id="CP024985">
    <property type="protein sequence ID" value="ATZ23823.1"/>
    <property type="molecule type" value="Genomic_DNA"/>
</dbReference>
<sequence>MNLPQLHYAWAPPGPEGSGFRFTAVTDGVPGALLREAERLVAYEAPEPGGEVPQALSLSLLSDGSRLLARAAYTGGDGTGFHAHAVHLPQRAGSGPVRGALPITSWGSPQWASRTPPGGPPPPLGAVPVPGRHDPAALAEFVAAREAWLAPFFADVRRLVEEPGAPRIVLVEPDSAAVARWVMLACSVLPHQRGQWLTFTTYTARPGLAPQGLVGVLPGERTAAALATLEEGCRIYEPGRGAAPGAGTGGDVFDVWASTAARIWLARRPELFAEVRLLPGGPYEAGPLAALALGAGIALDAAGRAAAGAWTAAHPDPAPDRLRVALTDPDREPEALAGLLREAARQGTDTTGELPEVARRVAFALFGDPGRAYGAQTRAGLDELPVLRALVLDRLDALAAGDPAAGLALFARTGLRLGAAEALPHLRMCAAAEAVVREAPDGAVALDALLRVCGVSPYAEPLVLRTAVRLVWGGRRPAPDEAGLVLATMGAAVHREAGTWELFAPTTTPADDRAEPGAPPAPADDRAEPGAPAQAAPVRQPPPATPTQSAEAEAPDEQGPARTGTRATSGTGAAPGTETGPTPGAAPEVGVGARAGGDGVGGGVVGVAVGLLGEGWGEGALRVLFEREDAALLAAYREAARGEEVTERLRSSPRYLADCFAVWSAHPQAGPLWREARTDLLEEVLRPVVRELPPEHLAEAERELARLGRSRAEEFRAWLRPGPGARLRGLFGRRPAR</sequence>
<dbReference type="Pfam" id="PF20013">
    <property type="entry name" value="GAP1-N2"/>
    <property type="match status" value="1"/>
</dbReference>
<evidence type="ECO:0000259" key="2">
    <source>
        <dbReference type="Pfam" id="PF20013"/>
    </source>
</evidence>
<dbReference type="Proteomes" id="UP000231791">
    <property type="component" value="Chromosome"/>
</dbReference>
<feature type="compositionally biased region" description="Low complexity" evidence="1">
    <location>
        <begin position="529"/>
        <end position="538"/>
    </location>
</feature>
<organism evidence="5 6">
    <name type="scientific">Streptomyces lavendulae subsp. lavendulae</name>
    <dbReference type="NCBI Taxonomy" id="58340"/>
    <lineage>
        <taxon>Bacteria</taxon>
        <taxon>Bacillati</taxon>
        <taxon>Actinomycetota</taxon>
        <taxon>Actinomycetes</taxon>
        <taxon>Kitasatosporales</taxon>
        <taxon>Streptomycetaceae</taxon>
        <taxon>Streptomyces</taxon>
    </lineage>
</organism>
<dbReference type="AlphaFoldDB" id="A0A2K8PDL3"/>
<dbReference type="KEGG" id="slx:SLAV_09775"/>
<evidence type="ECO:0000313" key="5">
    <source>
        <dbReference type="EMBL" id="ATZ23823.1"/>
    </source>
</evidence>
<feature type="domain" description="GTPase-associated protein 1 middle" evidence="3">
    <location>
        <begin position="138"/>
        <end position="230"/>
    </location>
</feature>
<dbReference type="InterPro" id="IPR049532">
    <property type="entry name" value="GAP1-like_C"/>
</dbReference>
<feature type="region of interest" description="Disordered" evidence="1">
    <location>
        <begin position="506"/>
        <end position="593"/>
    </location>
</feature>
<evidence type="ECO:0000259" key="4">
    <source>
        <dbReference type="Pfam" id="PF20052"/>
    </source>
</evidence>
<dbReference type="GeneID" id="49383020"/>
<protein>
    <submittedName>
        <fullName evidence="5">Uncharacterized protein</fullName>
    </submittedName>
</protein>
<feature type="domain" description="GTPase-associated protein 1-like C-terminal" evidence="4">
    <location>
        <begin position="322"/>
        <end position="715"/>
    </location>
</feature>
<accession>A0A2K8PDL3</accession>
<feature type="compositionally biased region" description="Low complexity" evidence="1">
    <location>
        <begin position="560"/>
        <end position="592"/>
    </location>
</feature>
<evidence type="ECO:0000313" key="6">
    <source>
        <dbReference type="Proteomes" id="UP000231791"/>
    </source>
</evidence>
<feature type="domain" description="GTPase-associated protein 1 N-terminal" evidence="2">
    <location>
        <begin position="3"/>
        <end position="125"/>
    </location>
</feature>
<keyword evidence="6" id="KW-1185">Reference proteome</keyword>
<dbReference type="InterPro" id="IPR045401">
    <property type="entry name" value="GAP1-M"/>
</dbReference>
<evidence type="ECO:0000259" key="3">
    <source>
        <dbReference type="Pfam" id="PF20014"/>
    </source>
</evidence>